<feature type="chain" id="PRO_5040309532" evidence="1">
    <location>
        <begin position="29"/>
        <end position="153"/>
    </location>
</feature>
<dbReference type="Proteomes" id="UP000789570">
    <property type="component" value="Unassembled WGS sequence"/>
</dbReference>
<dbReference type="EMBL" id="CAJVPQ010005239">
    <property type="protein sequence ID" value="CAG8666441.1"/>
    <property type="molecule type" value="Genomic_DNA"/>
</dbReference>
<proteinExistence type="predicted"/>
<evidence type="ECO:0000313" key="2">
    <source>
        <dbReference type="EMBL" id="CAG8666441.1"/>
    </source>
</evidence>
<keyword evidence="3" id="KW-1185">Reference proteome</keyword>
<feature type="signal peptide" evidence="1">
    <location>
        <begin position="1"/>
        <end position="28"/>
    </location>
</feature>
<protein>
    <submittedName>
        <fullName evidence="2">16643_t:CDS:1</fullName>
    </submittedName>
</protein>
<comment type="caution">
    <text evidence="2">The sequence shown here is derived from an EMBL/GenBank/DDBJ whole genome shotgun (WGS) entry which is preliminary data.</text>
</comment>
<evidence type="ECO:0000313" key="3">
    <source>
        <dbReference type="Proteomes" id="UP000789570"/>
    </source>
</evidence>
<accession>A0A9N9EA59</accession>
<name>A0A9N9EA59_9GLOM</name>
<gene>
    <name evidence="2" type="ORF">FCALED_LOCUS11800</name>
</gene>
<organism evidence="2 3">
    <name type="scientific">Funneliformis caledonium</name>
    <dbReference type="NCBI Taxonomy" id="1117310"/>
    <lineage>
        <taxon>Eukaryota</taxon>
        <taxon>Fungi</taxon>
        <taxon>Fungi incertae sedis</taxon>
        <taxon>Mucoromycota</taxon>
        <taxon>Glomeromycotina</taxon>
        <taxon>Glomeromycetes</taxon>
        <taxon>Glomerales</taxon>
        <taxon>Glomeraceae</taxon>
        <taxon>Funneliformis</taxon>
    </lineage>
</organism>
<dbReference type="OrthoDB" id="2305668at2759"/>
<keyword evidence="1" id="KW-0732">Signal</keyword>
<reference evidence="2" key="1">
    <citation type="submission" date="2021-06" db="EMBL/GenBank/DDBJ databases">
        <authorList>
            <person name="Kallberg Y."/>
            <person name="Tangrot J."/>
            <person name="Rosling A."/>
        </authorList>
    </citation>
    <scope>NUCLEOTIDE SEQUENCE</scope>
    <source>
        <strain evidence="2">UK204</strain>
    </source>
</reference>
<dbReference type="AlphaFoldDB" id="A0A9N9EA59"/>
<evidence type="ECO:0000256" key="1">
    <source>
        <dbReference type="SAM" id="SignalP"/>
    </source>
</evidence>
<sequence length="153" mass="17085">MNTVIKVNSFISILLLFSLFTLFNEVTAIAIETRNLNKTNDYCDGFHFKSPKAGDKLHLGNNFTVVWKKGNSKIDEVNGLDLYSNKTGKFVKTLWKGSKKFGADGKASVDVKVEVPKHTQLPADFMFKSWASTQKGPSCFRVSGNFTIIDIII</sequence>